<dbReference type="FunFam" id="2.30.30.790:FF:000001">
    <property type="entry name" value="50S ribosomal protein L19"/>
    <property type="match status" value="1"/>
</dbReference>
<dbReference type="InterPro" id="IPR001857">
    <property type="entry name" value="Ribosomal_bL19"/>
</dbReference>
<evidence type="ECO:0000313" key="10">
    <source>
        <dbReference type="Proteomes" id="UP000320048"/>
    </source>
</evidence>
<dbReference type="PRINTS" id="PR00061">
    <property type="entry name" value="RIBOSOMALL19"/>
</dbReference>
<dbReference type="PROSITE" id="PS01015">
    <property type="entry name" value="RIBOSOMAL_L19"/>
    <property type="match status" value="1"/>
</dbReference>
<name>A0A537M9R1_9BACT</name>
<keyword evidence="3 6" id="KW-0689">Ribosomal protein</keyword>
<evidence type="ECO:0000256" key="2">
    <source>
        <dbReference type="ARBA" id="ARBA00005781"/>
    </source>
</evidence>
<sequence>MERLTAIERQQVKAQVPPFRAGDTVRVHIKVAEGGRDRLQAFEGVVIGRRGGGLREAFTVRRISHGVGVERTFPVHSPRVEKIEILRTGRVRRAKLYYLREKVGKETRIREKR</sequence>
<comment type="function">
    <text evidence="1 6 7">This protein is located at the 30S-50S ribosomal subunit interface and may play a role in the structure and function of the aminoacyl-tRNA binding site.</text>
</comment>
<dbReference type="PIRSF" id="PIRSF002191">
    <property type="entry name" value="Ribosomal_L19"/>
    <property type="match status" value="1"/>
</dbReference>
<evidence type="ECO:0000313" key="11">
    <source>
        <dbReference type="Proteomes" id="UP000320393"/>
    </source>
</evidence>
<dbReference type="AlphaFoldDB" id="A0A537M9R1"/>
<dbReference type="Gene3D" id="2.30.30.790">
    <property type="match status" value="1"/>
</dbReference>
<evidence type="ECO:0000256" key="4">
    <source>
        <dbReference type="ARBA" id="ARBA00023274"/>
    </source>
</evidence>
<dbReference type="Proteomes" id="UP000320393">
    <property type="component" value="Unassembled WGS sequence"/>
</dbReference>
<dbReference type="Pfam" id="PF01245">
    <property type="entry name" value="Ribosomal_L19"/>
    <property type="match status" value="1"/>
</dbReference>
<dbReference type="NCBIfam" id="TIGR01024">
    <property type="entry name" value="rplS_bact"/>
    <property type="match status" value="1"/>
</dbReference>
<dbReference type="EMBL" id="VBAM01000001">
    <property type="protein sequence ID" value="TMJ17020.1"/>
    <property type="molecule type" value="Genomic_DNA"/>
</dbReference>
<dbReference type="InterPro" id="IPR038657">
    <property type="entry name" value="Ribosomal_bL19_sf"/>
</dbReference>
<dbReference type="GO" id="GO:0006412">
    <property type="term" value="P:translation"/>
    <property type="evidence" value="ECO:0007669"/>
    <property type="project" value="UniProtKB-UniRule"/>
</dbReference>
<protein>
    <recommendedName>
        <fullName evidence="5 6">Large ribosomal subunit protein bL19</fullName>
    </recommendedName>
</protein>
<evidence type="ECO:0000256" key="6">
    <source>
        <dbReference type="HAMAP-Rule" id="MF_00402"/>
    </source>
</evidence>
<evidence type="ECO:0000256" key="7">
    <source>
        <dbReference type="RuleBase" id="RU000559"/>
    </source>
</evidence>
<reference evidence="10 11" key="1">
    <citation type="journal article" date="2019" name="Nat. Microbiol.">
        <title>Mediterranean grassland soil C-N compound turnover is dependent on rainfall and depth, and is mediated by genomically divergent microorganisms.</title>
        <authorList>
            <person name="Diamond S."/>
            <person name="Andeer P.F."/>
            <person name="Li Z."/>
            <person name="Crits-Christoph A."/>
            <person name="Burstein D."/>
            <person name="Anantharaman K."/>
            <person name="Lane K.R."/>
            <person name="Thomas B.C."/>
            <person name="Pan C."/>
            <person name="Northen T.R."/>
            <person name="Banfield J.F."/>
        </authorList>
    </citation>
    <scope>NUCLEOTIDE SEQUENCE [LARGE SCALE GENOMIC DNA]</scope>
    <source>
        <strain evidence="9">NP_5</strain>
        <strain evidence="8">NP_7</strain>
    </source>
</reference>
<dbReference type="PANTHER" id="PTHR15680">
    <property type="entry name" value="RIBOSOMAL PROTEIN L19"/>
    <property type="match status" value="1"/>
</dbReference>
<evidence type="ECO:0000313" key="9">
    <source>
        <dbReference type="EMBL" id="TMJ17020.1"/>
    </source>
</evidence>
<dbReference type="Proteomes" id="UP000320048">
    <property type="component" value="Unassembled WGS sequence"/>
</dbReference>
<accession>A0A537M9R1</accession>
<gene>
    <name evidence="6 9" type="primary">rplS</name>
    <name evidence="9" type="ORF">E6H02_00010</name>
    <name evidence="8" type="ORF">E6H04_07695</name>
</gene>
<dbReference type="InterPro" id="IPR008991">
    <property type="entry name" value="Translation_prot_SH3-like_sf"/>
</dbReference>
<dbReference type="InterPro" id="IPR018257">
    <property type="entry name" value="Ribosomal_bL19_CS"/>
</dbReference>
<proteinExistence type="inferred from homology"/>
<dbReference type="GO" id="GO:0003735">
    <property type="term" value="F:structural constituent of ribosome"/>
    <property type="evidence" value="ECO:0007669"/>
    <property type="project" value="InterPro"/>
</dbReference>
<dbReference type="HAMAP" id="MF_00402">
    <property type="entry name" value="Ribosomal_bL19"/>
    <property type="match status" value="1"/>
</dbReference>
<evidence type="ECO:0000313" key="8">
    <source>
        <dbReference type="EMBL" id="TMI80950.1"/>
    </source>
</evidence>
<evidence type="ECO:0000256" key="1">
    <source>
        <dbReference type="ARBA" id="ARBA00002349"/>
    </source>
</evidence>
<evidence type="ECO:0000256" key="5">
    <source>
        <dbReference type="ARBA" id="ARBA00035171"/>
    </source>
</evidence>
<organism evidence="9 11">
    <name type="scientific">Candidatus Segetimicrobium genomatis</name>
    <dbReference type="NCBI Taxonomy" id="2569760"/>
    <lineage>
        <taxon>Bacteria</taxon>
        <taxon>Bacillati</taxon>
        <taxon>Candidatus Sysuimicrobiota</taxon>
        <taxon>Candidatus Sysuimicrobiia</taxon>
        <taxon>Candidatus Sysuimicrobiales</taxon>
        <taxon>Candidatus Segetimicrobiaceae</taxon>
        <taxon>Candidatus Segetimicrobium</taxon>
    </lineage>
</organism>
<comment type="similarity">
    <text evidence="2 6 7">Belongs to the bacterial ribosomal protein bL19 family.</text>
</comment>
<keyword evidence="4 6" id="KW-0687">Ribonucleoprotein</keyword>
<dbReference type="SUPFAM" id="SSF50104">
    <property type="entry name" value="Translation proteins SH3-like domain"/>
    <property type="match status" value="1"/>
</dbReference>
<dbReference type="GO" id="GO:0022625">
    <property type="term" value="C:cytosolic large ribosomal subunit"/>
    <property type="evidence" value="ECO:0007669"/>
    <property type="project" value="TreeGrafter"/>
</dbReference>
<dbReference type="EMBL" id="VBAO01000190">
    <property type="protein sequence ID" value="TMI80950.1"/>
    <property type="molecule type" value="Genomic_DNA"/>
</dbReference>
<comment type="caution">
    <text evidence="9">The sequence shown here is derived from an EMBL/GenBank/DDBJ whole genome shotgun (WGS) entry which is preliminary data.</text>
</comment>
<evidence type="ECO:0000256" key="3">
    <source>
        <dbReference type="ARBA" id="ARBA00022980"/>
    </source>
</evidence>
<dbReference type="PANTHER" id="PTHR15680:SF9">
    <property type="entry name" value="LARGE RIBOSOMAL SUBUNIT PROTEIN BL19M"/>
    <property type="match status" value="1"/>
</dbReference>